<dbReference type="PROSITE" id="PS51683">
    <property type="entry name" value="SAM_OMT_II"/>
    <property type="match status" value="1"/>
</dbReference>
<evidence type="ECO:0000256" key="1">
    <source>
        <dbReference type="ARBA" id="ARBA00022603"/>
    </source>
</evidence>
<evidence type="ECO:0000313" key="8">
    <source>
        <dbReference type="Proteomes" id="UP000525078"/>
    </source>
</evidence>
<gene>
    <name evidence="7" type="ORF">F8388_014790</name>
</gene>
<dbReference type="PANTHER" id="PTHR11746">
    <property type="entry name" value="O-METHYLTRANSFERASE"/>
    <property type="match status" value="1"/>
</dbReference>
<keyword evidence="2" id="KW-0808">Transferase</keyword>
<dbReference type="InterPro" id="IPR001077">
    <property type="entry name" value="COMT_C"/>
</dbReference>
<evidence type="ECO:0000259" key="6">
    <source>
        <dbReference type="Pfam" id="PF08100"/>
    </source>
</evidence>
<dbReference type="EMBL" id="JAATIP010000036">
    <property type="protein sequence ID" value="KAF4388107.1"/>
    <property type="molecule type" value="Genomic_DNA"/>
</dbReference>
<keyword evidence="3" id="KW-0949">S-adenosyl-L-methionine</keyword>
<dbReference type="Proteomes" id="UP000525078">
    <property type="component" value="Unassembled WGS sequence"/>
</dbReference>
<organism evidence="7 8">
    <name type="scientific">Cannabis sativa</name>
    <name type="common">Hemp</name>
    <name type="synonym">Marijuana</name>
    <dbReference type="NCBI Taxonomy" id="3483"/>
    <lineage>
        <taxon>Eukaryota</taxon>
        <taxon>Viridiplantae</taxon>
        <taxon>Streptophyta</taxon>
        <taxon>Embryophyta</taxon>
        <taxon>Tracheophyta</taxon>
        <taxon>Spermatophyta</taxon>
        <taxon>Magnoliopsida</taxon>
        <taxon>eudicotyledons</taxon>
        <taxon>Gunneridae</taxon>
        <taxon>Pentapetalae</taxon>
        <taxon>rosids</taxon>
        <taxon>fabids</taxon>
        <taxon>Rosales</taxon>
        <taxon>Cannabaceae</taxon>
        <taxon>Cannabis</taxon>
    </lineage>
</organism>
<proteinExistence type="predicted"/>
<dbReference type="InterPro" id="IPR012967">
    <property type="entry name" value="COMT_dimerisation"/>
</dbReference>
<dbReference type="InterPro" id="IPR036390">
    <property type="entry name" value="WH_DNA-bd_sf"/>
</dbReference>
<feature type="domain" description="O-methyltransferase dimerisation" evidence="6">
    <location>
        <begin position="62"/>
        <end position="151"/>
    </location>
</feature>
<dbReference type="PIRSF" id="PIRSF005739">
    <property type="entry name" value="O-mtase"/>
    <property type="match status" value="1"/>
</dbReference>
<reference evidence="7 8" key="1">
    <citation type="journal article" date="2020" name="bioRxiv">
        <title>Sequence and annotation of 42 cannabis genomes reveals extensive copy number variation in cannabinoid synthesis and pathogen resistance genes.</title>
        <authorList>
            <person name="Mckernan K.J."/>
            <person name="Helbert Y."/>
            <person name="Kane L.T."/>
            <person name="Ebling H."/>
            <person name="Zhang L."/>
            <person name="Liu B."/>
            <person name="Eaton Z."/>
            <person name="Mclaughlin S."/>
            <person name="Kingan S."/>
            <person name="Baybayan P."/>
            <person name="Concepcion G."/>
            <person name="Jordan M."/>
            <person name="Riva A."/>
            <person name="Barbazuk W."/>
            <person name="Harkins T."/>
        </authorList>
    </citation>
    <scope>NUCLEOTIDE SEQUENCE [LARGE SCALE GENOMIC DNA]</scope>
    <source>
        <strain evidence="8">cv. Jamaican Lion 4</strain>
        <tissue evidence="7">Leaf</tissue>
    </source>
</reference>
<keyword evidence="1" id="KW-0489">Methyltransferase</keyword>
<dbReference type="InterPro" id="IPR036388">
    <property type="entry name" value="WH-like_DNA-bd_sf"/>
</dbReference>
<dbReference type="Gene3D" id="1.10.10.10">
    <property type="entry name" value="Winged helix-like DNA-binding domain superfamily/Winged helix DNA-binding domain"/>
    <property type="match status" value="1"/>
</dbReference>
<evidence type="ECO:0000256" key="2">
    <source>
        <dbReference type="ARBA" id="ARBA00022679"/>
    </source>
</evidence>
<feature type="domain" description="O-methyltransferase C-terminal" evidence="5">
    <location>
        <begin position="177"/>
        <end position="381"/>
    </location>
</feature>
<dbReference type="GO" id="GO:0008171">
    <property type="term" value="F:O-methyltransferase activity"/>
    <property type="evidence" value="ECO:0007669"/>
    <property type="project" value="InterPro"/>
</dbReference>
<comment type="caution">
    <text evidence="7">The sequence shown here is derived from an EMBL/GenBank/DDBJ whole genome shotgun (WGS) entry which is preliminary data.</text>
</comment>
<dbReference type="InterPro" id="IPR016461">
    <property type="entry name" value="COMT-like"/>
</dbReference>
<dbReference type="GO" id="GO:0046983">
    <property type="term" value="F:protein dimerization activity"/>
    <property type="evidence" value="ECO:0007669"/>
    <property type="project" value="InterPro"/>
</dbReference>
<name>A0A7J6GYT5_CANSA</name>
<dbReference type="GO" id="GO:0032259">
    <property type="term" value="P:methylation"/>
    <property type="evidence" value="ECO:0007669"/>
    <property type="project" value="UniProtKB-KW"/>
</dbReference>
<feature type="region of interest" description="Disordered" evidence="4">
    <location>
        <begin position="19"/>
        <end position="53"/>
    </location>
</feature>
<evidence type="ECO:0000256" key="4">
    <source>
        <dbReference type="SAM" id="MobiDB-lite"/>
    </source>
</evidence>
<dbReference type="Pfam" id="PF00891">
    <property type="entry name" value="Methyltransf_2"/>
    <property type="match status" value="1"/>
</dbReference>
<evidence type="ECO:0000313" key="7">
    <source>
        <dbReference type="EMBL" id="KAF4388107.1"/>
    </source>
</evidence>
<dbReference type="AlphaFoldDB" id="A0A7J6GYT5"/>
<dbReference type="SUPFAM" id="SSF46785">
    <property type="entry name" value="Winged helix' DNA-binding domain"/>
    <property type="match status" value="1"/>
</dbReference>
<dbReference type="Pfam" id="PF08100">
    <property type="entry name" value="Dimerisation"/>
    <property type="match status" value="1"/>
</dbReference>
<dbReference type="FunFam" id="3.40.50.150:FF:000223">
    <property type="entry name" value="Caffeic acid 3-O-methyltransferase"/>
    <property type="match status" value="1"/>
</dbReference>
<dbReference type="SUPFAM" id="SSF53335">
    <property type="entry name" value="S-adenosyl-L-methionine-dependent methyltransferases"/>
    <property type="match status" value="1"/>
</dbReference>
<protein>
    <submittedName>
        <fullName evidence="7">Uncharacterized protein</fullName>
    </submittedName>
</protein>
<evidence type="ECO:0000256" key="3">
    <source>
        <dbReference type="ARBA" id="ARBA00022691"/>
    </source>
</evidence>
<dbReference type="InterPro" id="IPR029063">
    <property type="entry name" value="SAM-dependent_MTases_sf"/>
</dbReference>
<accession>A0A7J6GYT5</accession>
<sequence length="400" mass="44641">MLLVGYTAKRHITCTSTYLPPKRQNPHLSKDAKTLNIKPTKRKKMADEETSESRNQARLKILELANMISVPMSLNAVVRLNVPDAIWQGGSNSPLTASQILTRVLPSRDGADAENLQRLLRMLSSYGVFEEHLNGSERKYSLTDVGRTLATDADGLSYGPYVLQHHQDALVSAWPLVHEAVVDPTTEPFVKANGEPAYDYYGKKPEMNGLMQKAMSGVSVPFMKAILEGYDGFKGVQKLVDVGGSAGDCLRMIQRKHPNVREGINFDLPEVVAKAPPISGIIHVGGDMFKSIPEADAIFMKWVLTTWTDDECKLIMENCFKALPEGGKLIACEPVLPNETDDSHRTRALLEGDIFVMTIYRAKGKHRTEDEFRKLGLAAGFPNFRAFYIDYFYTVLEFQK</sequence>
<evidence type="ECO:0000259" key="5">
    <source>
        <dbReference type="Pfam" id="PF00891"/>
    </source>
</evidence>
<dbReference type="Gene3D" id="3.40.50.150">
    <property type="entry name" value="Vaccinia Virus protein VP39"/>
    <property type="match status" value="1"/>
</dbReference>